<comment type="subunit">
    <text evidence="9">Forms a complex with TatC.</text>
</comment>
<evidence type="ECO:0000256" key="4">
    <source>
        <dbReference type="ARBA" id="ARBA00022692"/>
    </source>
</evidence>
<dbReference type="EMBL" id="JBHTLU010000009">
    <property type="protein sequence ID" value="MFD1219315.1"/>
    <property type="molecule type" value="Genomic_DNA"/>
</dbReference>
<evidence type="ECO:0000256" key="10">
    <source>
        <dbReference type="SAM" id="MobiDB-lite"/>
    </source>
</evidence>
<comment type="subcellular location">
    <subcellularLocation>
        <location evidence="1 9">Cell membrane</location>
        <topology evidence="1 9">Single-pass membrane protein</topology>
    </subcellularLocation>
</comment>
<evidence type="ECO:0000256" key="6">
    <source>
        <dbReference type="ARBA" id="ARBA00022989"/>
    </source>
</evidence>
<comment type="similarity">
    <text evidence="9">Belongs to the TatA/E family.</text>
</comment>
<keyword evidence="5 9" id="KW-0653">Protein transport</keyword>
<keyword evidence="4 9" id="KW-0812">Transmembrane</keyword>
<keyword evidence="3 9" id="KW-1003">Cell membrane</keyword>
<name>A0ABW3UI75_9BACL</name>
<keyword evidence="2 9" id="KW-0813">Transport</keyword>
<evidence type="ECO:0000256" key="9">
    <source>
        <dbReference type="HAMAP-Rule" id="MF_00236"/>
    </source>
</evidence>
<dbReference type="Proteomes" id="UP001597180">
    <property type="component" value="Unassembled WGS sequence"/>
</dbReference>
<evidence type="ECO:0000256" key="8">
    <source>
        <dbReference type="ARBA" id="ARBA00023136"/>
    </source>
</evidence>
<dbReference type="NCBIfam" id="TIGR01411">
    <property type="entry name" value="tatAE"/>
    <property type="match status" value="1"/>
</dbReference>
<comment type="caution">
    <text evidence="11">The sequence shown here is derived from an EMBL/GenBank/DDBJ whole genome shotgun (WGS) entry which is preliminary data.</text>
</comment>
<protein>
    <recommendedName>
        <fullName evidence="9">Sec-independent protein translocase protein TatA</fullName>
    </recommendedName>
</protein>
<dbReference type="PANTHER" id="PTHR42982:SF1">
    <property type="entry name" value="SEC-INDEPENDENT PROTEIN TRANSLOCASE PROTEIN TATA"/>
    <property type="match status" value="1"/>
</dbReference>
<accession>A0ABW3UI75</accession>
<dbReference type="HAMAP" id="MF_00236">
    <property type="entry name" value="TatA_E"/>
    <property type="match status" value="1"/>
</dbReference>
<dbReference type="PANTHER" id="PTHR42982">
    <property type="entry name" value="SEC-INDEPENDENT PROTEIN TRANSLOCASE PROTEIN TATA"/>
    <property type="match status" value="1"/>
</dbReference>
<dbReference type="InterPro" id="IPR003369">
    <property type="entry name" value="TatA/B/E"/>
</dbReference>
<sequence length="94" mass="9992">MSISHILLIAIVALVLFGPKKLPELGRALGKTIREFKSTANDLMSGLNDSEPQPQPQRKDVTPSGTNPSGSQQAATGGTSQQERPAADSRRLPD</sequence>
<dbReference type="RefSeq" id="WP_192704635.1">
    <property type="nucleotide sequence ID" value="NZ_BAABJG010000002.1"/>
</dbReference>
<evidence type="ECO:0000313" key="11">
    <source>
        <dbReference type="EMBL" id="MFD1219315.1"/>
    </source>
</evidence>
<feature type="compositionally biased region" description="Polar residues" evidence="10">
    <location>
        <begin position="40"/>
        <end position="52"/>
    </location>
</feature>
<feature type="region of interest" description="Disordered" evidence="10">
    <location>
        <begin position="40"/>
        <end position="94"/>
    </location>
</feature>
<gene>
    <name evidence="9" type="primary">tatA</name>
    <name evidence="11" type="ORF">ACFQ4B_04230</name>
</gene>
<evidence type="ECO:0000256" key="7">
    <source>
        <dbReference type="ARBA" id="ARBA00023010"/>
    </source>
</evidence>
<dbReference type="InterPro" id="IPR006312">
    <property type="entry name" value="TatA/E"/>
</dbReference>
<evidence type="ECO:0000256" key="3">
    <source>
        <dbReference type="ARBA" id="ARBA00022475"/>
    </source>
</evidence>
<feature type="compositionally biased region" description="Polar residues" evidence="10">
    <location>
        <begin position="63"/>
        <end position="83"/>
    </location>
</feature>
<keyword evidence="8 9" id="KW-0472">Membrane</keyword>
<evidence type="ECO:0000256" key="2">
    <source>
        <dbReference type="ARBA" id="ARBA00022448"/>
    </source>
</evidence>
<evidence type="ECO:0000256" key="5">
    <source>
        <dbReference type="ARBA" id="ARBA00022927"/>
    </source>
</evidence>
<keyword evidence="12" id="KW-1185">Reference proteome</keyword>
<dbReference type="Gene3D" id="1.20.5.3310">
    <property type="match status" value="1"/>
</dbReference>
<reference evidence="12" key="1">
    <citation type="journal article" date="2019" name="Int. J. Syst. Evol. Microbiol.">
        <title>The Global Catalogue of Microorganisms (GCM) 10K type strain sequencing project: providing services to taxonomists for standard genome sequencing and annotation.</title>
        <authorList>
            <consortium name="The Broad Institute Genomics Platform"/>
            <consortium name="The Broad Institute Genome Sequencing Center for Infectious Disease"/>
            <person name="Wu L."/>
            <person name="Ma J."/>
        </authorList>
    </citation>
    <scope>NUCLEOTIDE SEQUENCE [LARGE SCALE GENOMIC DNA]</scope>
    <source>
        <strain evidence="12">CCUG 53270</strain>
    </source>
</reference>
<evidence type="ECO:0000256" key="1">
    <source>
        <dbReference type="ARBA" id="ARBA00004162"/>
    </source>
</evidence>
<keyword evidence="7 9" id="KW-0811">Translocation</keyword>
<dbReference type="NCBIfam" id="NF011430">
    <property type="entry name" value="PRK14861.1"/>
    <property type="match status" value="1"/>
</dbReference>
<dbReference type="Pfam" id="PF02416">
    <property type="entry name" value="TatA_B_E"/>
    <property type="match status" value="1"/>
</dbReference>
<comment type="function">
    <text evidence="9">Part of the twin-arginine translocation (Tat) system that transports large folded proteins containing a characteristic twin-arginine motif in their signal peptide across membranes. TatA could form the protein-conducting channel of the Tat system.</text>
</comment>
<proteinExistence type="inferred from homology"/>
<organism evidence="11 12">
    <name type="scientific">Paenibacillus vulneris</name>
    <dbReference type="NCBI Taxonomy" id="1133364"/>
    <lineage>
        <taxon>Bacteria</taxon>
        <taxon>Bacillati</taxon>
        <taxon>Bacillota</taxon>
        <taxon>Bacilli</taxon>
        <taxon>Bacillales</taxon>
        <taxon>Paenibacillaceae</taxon>
        <taxon>Paenibacillus</taxon>
    </lineage>
</organism>
<keyword evidence="6 9" id="KW-1133">Transmembrane helix</keyword>
<feature type="compositionally biased region" description="Basic and acidic residues" evidence="10">
    <location>
        <begin position="85"/>
        <end position="94"/>
    </location>
</feature>
<evidence type="ECO:0000313" key="12">
    <source>
        <dbReference type="Proteomes" id="UP001597180"/>
    </source>
</evidence>